<proteinExistence type="predicted"/>
<sequence>MHSILEGVTDSLVSCSRTSPRFSFGFLLSCLVFCVHHSKSSSYCINPPEMAGLWCSRYQGTLTFGRLEGVSEWIISSTFGMLDFFAIVEVPMQRVLRGEARARLVNTIYSICGHRSFE</sequence>
<name>A0ACD3BAD1_9AGAR</name>
<gene>
    <name evidence="1" type="ORF">BDN72DRAFT_632284</name>
</gene>
<evidence type="ECO:0000313" key="2">
    <source>
        <dbReference type="Proteomes" id="UP000308600"/>
    </source>
</evidence>
<dbReference type="EMBL" id="ML208266">
    <property type="protein sequence ID" value="TFK74795.1"/>
    <property type="molecule type" value="Genomic_DNA"/>
</dbReference>
<evidence type="ECO:0000313" key="1">
    <source>
        <dbReference type="EMBL" id="TFK74795.1"/>
    </source>
</evidence>
<accession>A0ACD3BAD1</accession>
<reference evidence="1 2" key="1">
    <citation type="journal article" date="2019" name="Nat. Ecol. Evol.">
        <title>Megaphylogeny resolves global patterns of mushroom evolution.</title>
        <authorList>
            <person name="Varga T."/>
            <person name="Krizsan K."/>
            <person name="Foldi C."/>
            <person name="Dima B."/>
            <person name="Sanchez-Garcia M."/>
            <person name="Sanchez-Ramirez S."/>
            <person name="Szollosi G.J."/>
            <person name="Szarkandi J.G."/>
            <person name="Papp V."/>
            <person name="Albert L."/>
            <person name="Andreopoulos W."/>
            <person name="Angelini C."/>
            <person name="Antonin V."/>
            <person name="Barry K.W."/>
            <person name="Bougher N.L."/>
            <person name="Buchanan P."/>
            <person name="Buyck B."/>
            <person name="Bense V."/>
            <person name="Catcheside P."/>
            <person name="Chovatia M."/>
            <person name="Cooper J."/>
            <person name="Damon W."/>
            <person name="Desjardin D."/>
            <person name="Finy P."/>
            <person name="Geml J."/>
            <person name="Haridas S."/>
            <person name="Hughes K."/>
            <person name="Justo A."/>
            <person name="Karasinski D."/>
            <person name="Kautmanova I."/>
            <person name="Kiss B."/>
            <person name="Kocsube S."/>
            <person name="Kotiranta H."/>
            <person name="LaButti K.M."/>
            <person name="Lechner B.E."/>
            <person name="Liimatainen K."/>
            <person name="Lipzen A."/>
            <person name="Lukacs Z."/>
            <person name="Mihaltcheva S."/>
            <person name="Morgado L.N."/>
            <person name="Niskanen T."/>
            <person name="Noordeloos M.E."/>
            <person name="Ohm R.A."/>
            <person name="Ortiz-Santana B."/>
            <person name="Ovrebo C."/>
            <person name="Racz N."/>
            <person name="Riley R."/>
            <person name="Savchenko A."/>
            <person name="Shiryaev A."/>
            <person name="Soop K."/>
            <person name="Spirin V."/>
            <person name="Szebenyi C."/>
            <person name="Tomsovsky M."/>
            <person name="Tulloss R.E."/>
            <person name="Uehling J."/>
            <person name="Grigoriev I.V."/>
            <person name="Vagvolgyi C."/>
            <person name="Papp T."/>
            <person name="Martin F.M."/>
            <person name="Miettinen O."/>
            <person name="Hibbett D.S."/>
            <person name="Nagy L.G."/>
        </authorList>
    </citation>
    <scope>NUCLEOTIDE SEQUENCE [LARGE SCALE GENOMIC DNA]</scope>
    <source>
        <strain evidence="1 2">NL-1719</strain>
    </source>
</reference>
<protein>
    <submittedName>
        <fullName evidence="1">Uncharacterized protein</fullName>
    </submittedName>
</protein>
<organism evidence="1 2">
    <name type="scientific">Pluteus cervinus</name>
    <dbReference type="NCBI Taxonomy" id="181527"/>
    <lineage>
        <taxon>Eukaryota</taxon>
        <taxon>Fungi</taxon>
        <taxon>Dikarya</taxon>
        <taxon>Basidiomycota</taxon>
        <taxon>Agaricomycotina</taxon>
        <taxon>Agaricomycetes</taxon>
        <taxon>Agaricomycetidae</taxon>
        <taxon>Agaricales</taxon>
        <taxon>Pluteineae</taxon>
        <taxon>Pluteaceae</taxon>
        <taxon>Pluteus</taxon>
    </lineage>
</organism>
<dbReference type="Proteomes" id="UP000308600">
    <property type="component" value="Unassembled WGS sequence"/>
</dbReference>
<keyword evidence="2" id="KW-1185">Reference proteome</keyword>